<evidence type="ECO:0000313" key="1">
    <source>
        <dbReference type="EMBL" id="KAK7305835.1"/>
    </source>
</evidence>
<gene>
    <name evidence="1" type="ORF">VNO77_43747</name>
</gene>
<keyword evidence="2" id="KW-1185">Reference proteome</keyword>
<sequence length="79" mass="8936">MQSVAKGGNREDDGRSCKVGTNEVKRQKLWLFACDVMLHETLFLLVIQQQPRDHPLISLELTSIDEFDDSSSLPETKCS</sequence>
<reference evidence="1 2" key="1">
    <citation type="submission" date="2024-01" db="EMBL/GenBank/DDBJ databases">
        <title>The genomes of 5 underutilized Papilionoideae crops provide insights into root nodulation and disease resistanc.</title>
        <authorList>
            <person name="Jiang F."/>
        </authorList>
    </citation>
    <scope>NUCLEOTIDE SEQUENCE [LARGE SCALE GENOMIC DNA]</scope>
    <source>
        <strain evidence="1">LVBAO_FW01</strain>
        <tissue evidence="1">Leaves</tissue>
    </source>
</reference>
<evidence type="ECO:0000313" key="2">
    <source>
        <dbReference type="Proteomes" id="UP001367508"/>
    </source>
</evidence>
<name>A0AAN9JUP0_CANGL</name>
<protein>
    <submittedName>
        <fullName evidence="1">Uncharacterized protein</fullName>
    </submittedName>
</protein>
<proteinExistence type="predicted"/>
<dbReference type="EMBL" id="JAYMYQ010000011">
    <property type="protein sequence ID" value="KAK7305835.1"/>
    <property type="molecule type" value="Genomic_DNA"/>
</dbReference>
<dbReference type="Proteomes" id="UP001367508">
    <property type="component" value="Unassembled WGS sequence"/>
</dbReference>
<dbReference type="AlphaFoldDB" id="A0AAN9JUP0"/>
<accession>A0AAN9JUP0</accession>
<comment type="caution">
    <text evidence="1">The sequence shown here is derived from an EMBL/GenBank/DDBJ whole genome shotgun (WGS) entry which is preliminary data.</text>
</comment>
<organism evidence="1 2">
    <name type="scientific">Canavalia gladiata</name>
    <name type="common">Sword bean</name>
    <name type="synonym">Dolichos gladiatus</name>
    <dbReference type="NCBI Taxonomy" id="3824"/>
    <lineage>
        <taxon>Eukaryota</taxon>
        <taxon>Viridiplantae</taxon>
        <taxon>Streptophyta</taxon>
        <taxon>Embryophyta</taxon>
        <taxon>Tracheophyta</taxon>
        <taxon>Spermatophyta</taxon>
        <taxon>Magnoliopsida</taxon>
        <taxon>eudicotyledons</taxon>
        <taxon>Gunneridae</taxon>
        <taxon>Pentapetalae</taxon>
        <taxon>rosids</taxon>
        <taxon>fabids</taxon>
        <taxon>Fabales</taxon>
        <taxon>Fabaceae</taxon>
        <taxon>Papilionoideae</taxon>
        <taxon>50 kb inversion clade</taxon>
        <taxon>NPAAA clade</taxon>
        <taxon>indigoferoid/millettioid clade</taxon>
        <taxon>Phaseoleae</taxon>
        <taxon>Canavalia</taxon>
    </lineage>
</organism>